<feature type="coiled-coil region" evidence="1">
    <location>
        <begin position="282"/>
        <end position="309"/>
    </location>
</feature>
<name>L7KR24_9ACTN</name>
<evidence type="ECO:0000256" key="1">
    <source>
        <dbReference type="SAM" id="Coils"/>
    </source>
</evidence>
<evidence type="ECO:0000313" key="4">
    <source>
        <dbReference type="Proteomes" id="UP000010988"/>
    </source>
</evidence>
<sequence length="393" mass="43130">MGSWFRRRGASGNSGAPADSTTSIQQMTSAFLDSENTLSKIDSAVATAHEIAPRSRLRGEWNAVRERYAQATEIYLNLSSAPRPAVGEVARCTDALRSLQAEMERFGNANAAELGRATRTVDEVASLERQAQAAATQTRRLLGEAPRDLATLHSVRLAAEKFEAALIAQQSASGLLSRRAAAQGVLTAQQALDDALADAPSLAERAQRVIRTVDTRRSGIVTRAERMPADLSALRREFSLDCSADLQDNQQVLTRFLATSDEHLAKARSHLSDAPDLAITEAEAARDQLVGAEQAVEAVADRLRDLREVRADPKALEQRVRFRLRDAQHFAVDNALVDEWGSVLDAQADRIARSRSALDRVHPDYWAYSTELTAVERRVAEIVERMRGQVAKR</sequence>
<evidence type="ECO:0000256" key="2">
    <source>
        <dbReference type="SAM" id="MobiDB-lite"/>
    </source>
</evidence>
<dbReference type="AlphaFoldDB" id="L7KR24"/>
<keyword evidence="4" id="KW-1185">Reference proteome</keyword>
<feature type="compositionally biased region" description="Polar residues" evidence="2">
    <location>
        <begin position="11"/>
        <end position="22"/>
    </location>
</feature>
<proteinExistence type="predicted"/>
<dbReference type="STRING" id="1220583.GOACH_24_00330"/>
<dbReference type="eggNOG" id="COG1196">
    <property type="taxonomic scope" value="Bacteria"/>
</dbReference>
<dbReference type="Proteomes" id="UP000010988">
    <property type="component" value="Unassembled WGS sequence"/>
</dbReference>
<feature type="region of interest" description="Disordered" evidence="2">
    <location>
        <begin position="1"/>
        <end position="22"/>
    </location>
</feature>
<accession>L7KR24</accession>
<organism evidence="3 4">
    <name type="scientific">Gordonia aichiensis NBRC 108223</name>
    <dbReference type="NCBI Taxonomy" id="1220583"/>
    <lineage>
        <taxon>Bacteria</taxon>
        <taxon>Bacillati</taxon>
        <taxon>Actinomycetota</taxon>
        <taxon>Actinomycetes</taxon>
        <taxon>Mycobacteriales</taxon>
        <taxon>Gordoniaceae</taxon>
        <taxon>Gordonia</taxon>
    </lineage>
</organism>
<protein>
    <submittedName>
        <fullName evidence="3">Uncharacterized protein</fullName>
    </submittedName>
</protein>
<keyword evidence="1" id="KW-0175">Coiled coil</keyword>
<reference evidence="3 4" key="1">
    <citation type="submission" date="2012-12" db="EMBL/GenBank/DDBJ databases">
        <title>Whole genome shotgun sequence of Gordonia aichiensis NBRC 108223.</title>
        <authorList>
            <person name="Isaki-Nakamura S."/>
            <person name="Hosoyama A."/>
            <person name="Tsuchikane K."/>
            <person name="Ando Y."/>
            <person name="Baba S."/>
            <person name="Ohji S."/>
            <person name="Hamada M."/>
            <person name="Tamura T."/>
            <person name="Yamazoe A."/>
            <person name="Yamazaki S."/>
            <person name="Fujita N."/>
        </authorList>
    </citation>
    <scope>NUCLEOTIDE SEQUENCE [LARGE SCALE GENOMIC DNA]</scope>
    <source>
        <strain evidence="3 4">NBRC 108223</strain>
    </source>
</reference>
<gene>
    <name evidence="3" type="ORF">GOACH_24_00330</name>
</gene>
<comment type="caution">
    <text evidence="3">The sequence shown here is derived from an EMBL/GenBank/DDBJ whole genome shotgun (WGS) entry which is preliminary data.</text>
</comment>
<dbReference type="EMBL" id="BANR01000024">
    <property type="protein sequence ID" value="GAC50412.1"/>
    <property type="molecule type" value="Genomic_DNA"/>
</dbReference>
<evidence type="ECO:0000313" key="3">
    <source>
        <dbReference type="EMBL" id="GAC50412.1"/>
    </source>
</evidence>